<keyword evidence="6 11" id="KW-0159">Chromosome partition</keyword>
<dbReference type="InterPro" id="IPR013762">
    <property type="entry name" value="Integrase-like_cat_sf"/>
</dbReference>
<dbReference type="OrthoDB" id="9801717at2"/>
<keyword evidence="9 11" id="KW-0233">DNA recombination</keyword>
<comment type="subunit">
    <text evidence="11">Forms a cyclic heterotetrameric complex composed of two molecules of XerC and two molecules of XerD.</text>
</comment>
<keyword evidence="15" id="KW-1185">Reference proteome</keyword>
<evidence type="ECO:0000256" key="10">
    <source>
        <dbReference type="ARBA" id="ARBA00023306"/>
    </source>
</evidence>
<dbReference type="InterPro" id="IPR023009">
    <property type="entry name" value="Tyrosine_recombinase_XerC/XerD"/>
</dbReference>
<dbReference type="PROSITE" id="PS51898">
    <property type="entry name" value="TYR_RECOMBINASE"/>
    <property type="match status" value="1"/>
</dbReference>
<feature type="active site" evidence="11">
    <location>
        <position position="180"/>
    </location>
</feature>
<evidence type="ECO:0000256" key="4">
    <source>
        <dbReference type="ARBA" id="ARBA00022490"/>
    </source>
</evidence>
<keyword evidence="4 11" id="KW-0963">Cytoplasm</keyword>
<evidence type="ECO:0000256" key="7">
    <source>
        <dbReference type="ARBA" id="ARBA00022908"/>
    </source>
</evidence>
<feature type="active site" description="O-(3'-phospho-DNA)-tyrosine intermediate" evidence="11">
    <location>
        <position position="282"/>
    </location>
</feature>
<evidence type="ECO:0000259" key="12">
    <source>
        <dbReference type="PROSITE" id="PS51898"/>
    </source>
</evidence>
<dbReference type="Pfam" id="PF00589">
    <property type="entry name" value="Phage_integrase"/>
    <property type="match status" value="1"/>
</dbReference>
<dbReference type="InterPro" id="IPR010998">
    <property type="entry name" value="Integrase_recombinase_N"/>
</dbReference>
<dbReference type="GO" id="GO:0007059">
    <property type="term" value="P:chromosome segregation"/>
    <property type="evidence" value="ECO:0007669"/>
    <property type="project" value="UniProtKB-UniRule"/>
</dbReference>
<evidence type="ECO:0000313" key="15">
    <source>
        <dbReference type="Proteomes" id="UP000243451"/>
    </source>
</evidence>
<evidence type="ECO:0000259" key="13">
    <source>
        <dbReference type="PROSITE" id="PS51900"/>
    </source>
</evidence>
<keyword evidence="7 11" id="KW-0229">DNA integration</keyword>
<proteinExistence type="inferred from homology"/>
<dbReference type="EMBL" id="PPSK01000025">
    <property type="protein sequence ID" value="POB01037.1"/>
    <property type="molecule type" value="Genomic_DNA"/>
</dbReference>
<accession>A0A2P4EQY4</accession>
<evidence type="ECO:0000256" key="9">
    <source>
        <dbReference type="ARBA" id="ARBA00023172"/>
    </source>
</evidence>
<evidence type="ECO:0000256" key="5">
    <source>
        <dbReference type="ARBA" id="ARBA00022618"/>
    </source>
</evidence>
<feature type="domain" description="Core-binding (CB)" evidence="13">
    <location>
        <begin position="9"/>
        <end position="95"/>
    </location>
</feature>
<dbReference type="SUPFAM" id="SSF56349">
    <property type="entry name" value="DNA breaking-rejoining enzymes"/>
    <property type="match status" value="1"/>
</dbReference>
<dbReference type="Pfam" id="PF02899">
    <property type="entry name" value="Phage_int_SAM_1"/>
    <property type="match status" value="1"/>
</dbReference>
<dbReference type="Proteomes" id="UP000243451">
    <property type="component" value="Unassembled WGS sequence"/>
</dbReference>
<dbReference type="AlphaFoldDB" id="A0A2P4EQY4"/>
<dbReference type="InterPro" id="IPR002104">
    <property type="entry name" value="Integrase_catalytic"/>
</dbReference>
<reference evidence="14 15" key="1">
    <citation type="submission" date="2018-01" db="EMBL/GenBank/DDBJ databases">
        <title>Draft genome of the type strain Pseudomonas oceani DSM 100277 isolated from the deep water in Okinawa trough, northwestern Pacific Ocean.</title>
        <authorList>
            <person name="Gomila M."/>
            <person name="Mulet M."/>
            <person name="Garcia-Valdes E."/>
            <person name="Lalucat J."/>
        </authorList>
    </citation>
    <scope>NUCLEOTIDE SEQUENCE [LARGE SCALE GENOMIC DNA]</scope>
    <source>
        <strain evidence="14 15">DSM 100277</strain>
    </source>
</reference>
<dbReference type="PROSITE" id="PS51900">
    <property type="entry name" value="CB"/>
    <property type="match status" value="1"/>
</dbReference>
<dbReference type="GO" id="GO:0051301">
    <property type="term" value="P:cell division"/>
    <property type="evidence" value="ECO:0007669"/>
    <property type="project" value="UniProtKB-UniRule"/>
</dbReference>
<feature type="active site" evidence="11">
    <location>
        <position position="250"/>
    </location>
</feature>
<dbReference type="HAMAP" id="MF_01808">
    <property type="entry name" value="Recomb_XerC_XerD"/>
    <property type="match status" value="1"/>
</dbReference>
<evidence type="ECO:0000256" key="3">
    <source>
        <dbReference type="ARBA" id="ARBA00015804"/>
    </source>
</evidence>
<dbReference type="SUPFAM" id="SSF47823">
    <property type="entry name" value="lambda integrase-like, N-terminal domain"/>
    <property type="match status" value="1"/>
</dbReference>
<protein>
    <recommendedName>
        <fullName evidence="3 11">Tyrosine recombinase XerC</fullName>
    </recommendedName>
</protein>
<feature type="active site" evidence="11">
    <location>
        <position position="247"/>
    </location>
</feature>
<evidence type="ECO:0000256" key="2">
    <source>
        <dbReference type="ARBA" id="ARBA00006657"/>
    </source>
</evidence>
<dbReference type="GO" id="GO:0003677">
    <property type="term" value="F:DNA binding"/>
    <property type="evidence" value="ECO:0007669"/>
    <property type="project" value="UniProtKB-UniRule"/>
</dbReference>
<comment type="similarity">
    <text evidence="2 11">Belongs to the 'phage' integrase family. XerC subfamily.</text>
</comment>
<dbReference type="InterPro" id="IPR011010">
    <property type="entry name" value="DNA_brk_join_enz"/>
</dbReference>
<feature type="active site" evidence="11">
    <location>
        <position position="156"/>
    </location>
</feature>
<dbReference type="RefSeq" id="WP_104739700.1">
    <property type="nucleotide sequence ID" value="NZ_BMHR01000022.1"/>
</dbReference>
<organism evidence="14 15">
    <name type="scientific">Halopseudomonas oceani</name>
    <dbReference type="NCBI Taxonomy" id="1708783"/>
    <lineage>
        <taxon>Bacteria</taxon>
        <taxon>Pseudomonadati</taxon>
        <taxon>Pseudomonadota</taxon>
        <taxon>Gammaproteobacteria</taxon>
        <taxon>Pseudomonadales</taxon>
        <taxon>Pseudomonadaceae</taxon>
        <taxon>Halopseudomonas</taxon>
    </lineage>
</organism>
<dbReference type="InterPro" id="IPR004107">
    <property type="entry name" value="Integrase_SAM-like_N"/>
</dbReference>
<sequence>MKTTPEQAGIADPDISAFLDHLRVERRLSPRTLEAYRHDLLSLEQHRCERGLPGWDQLDTQHLRQFIASQHQHGLAPRSLQRLLSAIRSFYRFLQREGRSRQNPAQDLRAPKAPRTLPRTLDADLTAQLLDNNGEDDWLGRRDQAMLELFYSSGLRLSELAGLDMTDLDLPQGEVRVTGKGNKTRVLPVGRMARRALQDWFSVRPAGEGAQQPVFVSQRGSALTPRAIQLRLRRHGIERIGQHLHPHMLRHSFASHMLESSGDLRAVQELLGHADISTTQIYTHLDFQHLAQVYDQAHPRAKRKADK</sequence>
<dbReference type="PANTHER" id="PTHR30349:SF81">
    <property type="entry name" value="TYROSINE RECOMBINASE XERC"/>
    <property type="match status" value="1"/>
</dbReference>
<dbReference type="GO" id="GO:0006313">
    <property type="term" value="P:DNA transposition"/>
    <property type="evidence" value="ECO:0007669"/>
    <property type="project" value="UniProtKB-UniRule"/>
</dbReference>
<dbReference type="GO" id="GO:0005737">
    <property type="term" value="C:cytoplasm"/>
    <property type="evidence" value="ECO:0007669"/>
    <property type="project" value="UniProtKB-SubCell"/>
</dbReference>
<comment type="subcellular location">
    <subcellularLocation>
        <location evidence="1 11">Cytoplasm</location>
    </subcellularLocation>
</comment>
<evidence type="ECO:0000256" key="6">
    <source>
        <dbReference type="ARBA" id="ARBA00022829"/>
    </source>
</evidence>
<dbReference type="NCBIfam" id="TIGR02224">
    <property type="entry name" value="recomb_XerC"/>
    <property type="match status" value="1"/>
</dbReference>
<evidence type="ECO:0000313" key="14">
    <source>
        <dbReference type="EMBL" id="POB01037.1"/>
    </source>
</evidence>
<evidence type="ECO:0000256" key="8">
    <source>
        <dbReference type="ARBA" id="ARBA00023125"/>
    </source>
</evidence>
<evidence type="ECO:0000256" key="11">
    <source>
        <dbReference type="HAMAP-Rule" id="MF_01808"/>
    </source>
</evidence>
<name>A0A2P4EQY4_9GAMM</name>
<feature type="domain" description="Tyr recombinase" evidence="12">
    <location>
        <begin position="116"/>
        <end position="295"/>
    </location>
</feature>
<evidence type="ECO:0000256" key="1">
    <source>
        <dbReference type="ARBA" id="ARBA00004496"/>
    </source>
</evidence>
<feature type="active site" evidence="11">
    <location>
        <position position="273"/>
    </location>
</feature>
<keyword evidence="5 11" id="KW-0132">Cell division</keyword>
<keyword evidence="8 11" id="KW-0238">DNA-binding</keyword>
<dbReference type="CDD" id="cd00798">
    <property type="entry name" value="INT_XerDC_C"/>
    <property type="match status" value="1"/>
</dbReference>
<dbReference type="Gene3D" id="1.10.150.130">
    <property type="match status" value="1"/>
</dbReference>
<dbReference type="Gene3D" id="1.10.443.10">
    <property type="entry name" value="Intergrase catalytic core"/>
    <property type="match status" value="1"/>
</dbReference>
<keyword evidence="10 11" id="KW-0131">Cell cycle</keyword>
<dbReference type="InterPro" id="IPR050090">
    <property type="entry name" value="Tyrosine_recombinase_XerCD"/>
</dbReference>
<gene>
    <name evidence="11 14" type="primary">xerC</name>
    <name evidence="14" type="ORF">C1949_17435</name>
</gene>
<dbReference type="PANTHER" id="PTHR30349">
    <property type="entry name" value="PHAGE INTEGRASE-RELATED"/>
    <property type="match status" value="1"/>
</dbReference>
<dbReference type="InterPro" id="IPR044068">
    <property type="entry name" value="CB"/>
</dbReference>
<dbReference type="InterPro" id="IPR011931">
    <property type="entry name" value="Recomb_XerC"/>
</dbReference>
<comment type="caution">
    <text evidence="14">The sequence shown here is derived from an EMBL/GenBank/DDBJ whole genome shotgun (WGS) entry which is preliminary data.</text>
</comment>
<dbReference type="GO" id="GO:0009037">
    <property type="term" value="F:tyrosine-based site-specific recombinase activity"/>
    <property type="evidence" value="ECO:0007669"/>
    <property type="project" value="UniProtKB-UniRule"/>
</dbReference>
<dbReference type="NCBIfam" id="NF001399">
    <property type="entry name" value="PRK00283.1"/>
    <property type="match status" value="1"/>
</dbReference>
<comment type="function">
    <text evidence="11">Site-specific tyrosine recombinase, which acts by catalyzing the cutting and rejoining of the recombining DNA molecules. The XerC-XerD complex is essential to convert dimers of the bacterial chromosome into monomers to permit their segregation at cell division. It also contributes to the segregational stability of plasmids.</text>
</comment>